<dbReference type="GO" id="GO:0046872">
    <property type="term" value="F:metal ion binding"/>
    <property type="evidence" value="ECO:0007669"/>
    <property type="project" value="UniProtKB-KW"/>
</dbReference>
<dbReference type="GO" id="GO:0005975">
    <property type="term" value="P:carbohydrate metabolic process"/>
    <property type="evidence" value="ECO:0007669"/>
    <property type="project" value="InterPro"/>
</dbReference>
<dbReference type="KEGG" id="mdx:BTO20_26445"/>
<protein>
    <recommendedName>
        <fullName evidence="7">D,D-heptose 1,7-bisphosphate phosphatase</fullName>
    </recommendedName>
</protein>
<dbReference type="InterPro" id="IPR006549">
    <property type="entry name" value="HAD-SF_hydro_IIIA"/>
</dbReference>
<dbReference type="GO" id="GO:0005737">
    <property type="term" value="C:cytoplasm"/>
    <property type="evidence" value="ECO:0007669"/>
    <property type="project" value="UniProtKB-SubCell"/>
</dbReference>
<dbReference type="NCBIfam" id="TIGR01656">
    <property type="entry name" value="Histidinol-ppas"/>
    <property type="match status" value="1"/>
</dbReference>
<reference evidence="9 10" key="1">
    <citation type="submission" date="2017-04" db="EMBL/GenBank/DDBJ databases">
        <title>Whole Genome Sequence of 1,4-Dioxane Degrading Bacterium Mycobacterium dioxanotrophicus PH-06.</title>
        <authorList>
            <person name="He Y."/>
        </authorList>
    </citation>
    <scope>NUCLEOTIDE SEQUENCE [LARGE SCALE GENOMIC DNA]</scope>
    <source>
        <strain evidence="9 10">PH-06</strain>
    </source>
</reference>
<comment type="similarity">
    <text evidence="2">Belongs to the GmhB family.</text>
</comment>
<dbReference type="Gene3D" id="3.90.550.10">
    <property type="entry name" value="Spore Coat Polysaccharide Biosynthesis Protein SpsA, Chain A"/>
    <property type="match status" value="1"/>
</dbReference>
<dbReference type="SUPFAM" id="SSF53448">
    <property type="entry name" value="Nucleotide-diphospho-sugar transferases"/>
    <property type="match status" value="1"/>
</dbReference>
<evidence type="ECO:0000256" key="4">
    <source>
        <dbReference type="ARBA" id="ARBA00022723"/>
    </source>
</evidence>
<evidence type="ECO:0000256" key="2">
    <source>
        <dbReference type="ARBA" id="ARBA00005628"/>
    </source>
</evidence>
<dbReference type="EMBL" id="CP020809">
    <property type="protein sequence ID" value="ART71612.1"/>
    <property type="molecule type" value="Genomic_DNA"/>
</dbReference>
<dbReference type="Proteomes" id="UP000195331">
    <property type="component" value="Chromosome"/>
</dbReference>
<dbReference type="PANTHER" id="PTHR42891:SF1">
    <property type="entry name" value="D-GLYCERO-BETA-D-MANNO-HEPTOSE-1,7-BISPHOSPHATE 7-PHOSPHATASE"/>
    <property type="match status" value="1"/>
</dbReference>
<name>A0A1Y0C934_9MYCO</name>
<dbReference type="Gene3D" id="3.40.50.1000">
    <property type="entry name" value="HAD superfamily/HAD-like"/>
    <property type="match status" value="1"/>
</dbReference>
<comment type="subcellular location">
    <subcellularLocation>
        <location evidence="1">Cytoplasm</location>
    </subcellularLocation>
</comment>
<dbReference type="InterPro" id="IPR004446">
    <property type="entry name" value="Heptose_bisP_phosphatase"/>
</dbReference>
<organism evidence="9 10">
    <name type="scientific">Mycobacterium dioxanotrophicus</name>
    <dbReference type="NCBI Taxonomy" id="482462"/>
    <lineage>
        <taxon>Bacteria</taxon>
        <taxon>Bacillati</taxon>
        <taxon>Actinomycetota</taxon>
        <taxon>Actinomycetes</taxon>
        <taxon>Mycobacteriales</taxon>
        <taxon>Mycobacteriaceae</taxon>
        <taxon>Mycobacterium</taxon>
    </lineage>
</organism>
<evidence type="ECO:0000256" key="7">
    <source>
        <dbReference type="ARBA" id="ARBA00031828"/>
    </source>
</evidence>
<dbReference type="InterPro" id="IPR036412">
    <property type="entry name" value="HAD-like_sf"/>
</dbReference>
<keyword evidence="6" id="KW-0119">Carbohydrate metabolism</keyword>
<dbReference type="InterPro" id="IPR029044">
    <property type="entry name" value="Nucleotide-diphossugar_trans"/>
</dbReference>
<accession>A0A1Y0C934</accession>
<evidence type="ECO:0000259" key="8">
    <source>
        <dbReference type="Pfam" id="PF00535"/>
    </source>
</evidence>
<evidence type="ECO:0000313" key="9">
    <source>
        <dbReference type="EMBL" id="ART71612.1"/>
    </source>
</evidence>
<dbReference type="SUPFAM" id="SSF56784">
    <property type="entry name" value="HAD-like"/>
    <property type="match status" value="1"/>
</dbReference>
<keyword evidence="3" id="KW-0963">Cytoplasm</keyword>
<dbReference type="InterPro" id="IPR006543">
    <property type="entry name" value="Histidinol-phos"/>
</dbReference>
<dbReference type="AlphaFoldDB" id="A0A1Y0C934"/>
<feature type="domain" description="Glycosyltransferase 2-like" evidence="8">
    <location>
        <begin position="26"/>
        <end position="148"/>
    </location>
</feature>
<dbReference type="Pfam" id="PF13242">
    <property type="entry name" value="Hydrolase_like"/>
    <property type="match status" value="1"/>
</dbReference>
<dbReference type="Pfam" id="PF00535">
    <property type="entry name" value="Glycos_transf_2"/>
    <property type="match status" value="1"/>
</dbReference>
<dbReference type="InterPro" id="IPR023214">
    <property type="entry name" value="HAD_sf"/>
</dbReference>
<evidence type="ECO:0000313" key="10">
    <source>
        <dbReference type="Proteomes" id="UP000195331"/>
    </source>
</evidence>
<keyword evidence="10" id="KW-1185">Reference proteome</keyword>
<gene>
    <name evidence="9" type="ORF">BTO20_26445</name>
</gene>
<dbReference type="InterPro" id="IPR001173">
    <property type="entry name" value="Glyco_trans_2-like"/>
</dbReference>
<dbReference type="NCBIfam" id="TIGR01662">
    <property type="entry name" value="HAD-SF-IIIA"/>
    <property type="match status" value="1"/>
</dbReference>
<sequence length="512" mass="55371">MFRQRTDRPAGDRAVRGPEATVSFAIVIPTIGRATLQRLLLALEHSAGPAPDAVVVVDDRVDPDPPLLTTATLPVKLLRSGGRGPAAARNVGWRSCATDWICFLDDDVLPQIDWLTALYQDLLDAEAAGAVGSQAVIEVPAPYGRRSTDDQRRTQRLADAQWITADMAYRRSALVAVGGFDERFPRAYREDSDLALRITLTGESIARGARRSRHSLSRASWGASVRAQRGNRDDALMRRKHGRGWRSAVGEGRGRLPLHTATTIAAVLSLATPPPVSWLARASWCSLTTDFAVRRFLAGRRTPVEAVKMLVTSIVIPPVAVAQRLRGEWEFLDSHRDPWLAVLFDRDDTIIKDIPYLNDPAGVQPVAGAVEAIERLRQRGLLLAVVSNQSGVARGLISTDQLDAVNARVNELMGPFDSWQVCVHAEQAGCGCRKPEPGMVRAAAEVLGIEPRRCVLIGDTGGDVRAALAAGAAAILVPTERTLPDEVTEARAVARVAATLQDAVELVLQGAR</sequence>
<proteinExistence type="inferred from homology"/>
<dbReference type="GO" id="GO:0016791">
    <property type="term" value="F:phosphatase activity"/>
    <property type="evidence" value="ECO:0007669"/>
    <property type="project" value="InterPro"/>
</dbReference>
<evidence type="ECO:0000256" key="3">
    <source>
        <dbReference type="ARBA" id="ARBA00022490"/>
    </source>
</evidence>
<dbReference type="PANTHER" id="PTHR42891">
    <property type="entry name" value="D-GLYCERO-BETA-D-MANNO-HEPTOSE-1,7-BISPHOSPHATE 7-PHOSPHATASE"/>
    <property type="match status" value="1"/>
</dbReference>
<keyword evidence="4" id="KW-0479">Metal-binding</keyword>
<keyword evidence="5 9" id="KW-0378">Hydrolase</keyword>
<evidence type="ECO:0000256" key="1">
    <source>
        <dbReference type="ARBA" id="ARBA00004496"/>
    </source>
</evidence>
<dbReference type="OrthoDB" id="9781367at2"/>
<evidence type="ECO:0000256" key="5">
    <source>
        <dbReference type="ARBA" id="ARBA00022801"/>
    </source>
</evidence>
<evidence type="ECO:0000256" key="6">
    <source>
        <dbReference type="ARBA" id="ARBA00023277"/>
    </source>
</evidence>